<dbReference type="STRING" id="3469.A0A4Y7KSK0"/>
<name>A0A4Y7KSK0_PAPSO</name>
<dbReference type="Pfam" id="PF04882">
    <property type="entry name" value="Peroxin-3"/>
    <property type="match status" value="1"/>
</dbReference>
<evidence type="ECO:0000256" key="1">
    <source>
        <dbReference type="SAM" id="Coils"/>
    </source>
</evidence>
<dbReference type="PANTHER" id="PTHR28080:SF1">
    <property type="entry name" value="PEROXISOMAL BIOGENESIS FACTOR 3"/>
    <property type="match status" value="1"/>
</dbReference>
<sequence length="392" mass="44298">MMFSISFKLLVSKLGLFEKIRGFWRRHRRKVILSVGLLGSGYTLYKLYGAQKQRLLDLEKELEVERETNELIKAQLQAHFESIQRIADSTTLPYAIHYLQSRISQDLDLSNSMQRLIQAKSQPSLLTKAEKVELWERLKILGFVKLVLSLWAITLLSLYIRVQVNILGRHLYIDTARKQGSSLVLEEADQFDKHGEQEFLATADYLSSYGMTQLIPSMEMAVTEVLKGKHLSDTFNAPVLRETIMQILDRFVSIDGPHHWVTYLVPENAVAYKRLTATSSSGLEAATTSLHPDIDKLDQLMAEARFVLSSEDFGGVVDISLRSVVDALVDEMGFGSLLPSGLALAKVLPEVSKMSLLLLEEAVRNKFIQVVRNLPAVQLFYTHLYANMPIVA</sequence>
<feature type="coiled-coil region" evidence="1">
    <location>
        <begin position="48"/>
        <end position="75"/>
    </location>
</feature>
<dbReference type="GO" id="GO:0005778">
    <property type="term" value="C:peroxisomal membrane"/>
    <property type="evidence" value="ECO:0007669"/>
    <property type="project" value="InterPro"/>
</dbReference>
<dbReference type="Proteomes" id="UP000316621">
    <property type="component" value="Chromosome 8"/>
</dbReference>
<keyword evidence="3" id="KW-1185">Reference proteome</keyword>
<gene>
    <name evidence="2" type="ORF">C5167_050335</name>
</gene>
<dbReference type="PANTHER" id="PTHR28080">
    <property type="entry name" value="PEROXISOMAL BIOGENESIS FACTOR 3"/>
    <property type="match status" value="1"/>
</dbReference>
<keyword evidence="1" id="KW-0175">Coiled coil</keyword>
<evidence type="ECO:0008006" key="4">
    <source>
        <dbReference type="Google" id="ProtNLM"/>
    </source>
</evidence>
<protein>
    <recommendedName>
        <fullName evidence="4">Peroxin-3</fullName>
    </recommendedName>
</protein>
<dbReference type="OMA" id="MHFLRSR"/>
<evidence type="ECO:0000313" key="3">
    <source>
        <dbReference type="Proteomes" id="UP000316621"/>
    </source>
</evidence>
<proteinExistence type="predicted"/>
<dbReference type="EMBL" id="CM010722">
    <property type="protein sequence ID" value="RZC74855.1"/>
    <property type="molecule type" value="Genomic_DNA"/>
</dbReference>
<accession>A0A4Y7KSK0</accession>
<organism evidence="2 3">
    <name type="scientific">Papaver somniferum</name>
    <name type="common">Opium poppy</name>
    <dbReference type="NCBI Taxonomy" id="3469"/>
    <lineage>
        <taxon>Eukaryota</taxon>
        <taxon>Viridiplantae</taxon>
        <taxon>Streptophyta</taxon>
        <taxon>Embryophyta</taxon>
        <taxon>Tracheophyta</taxon>
        <taxon>Spermatophyta</taxon>
        <taxon>Magnoliopsida</taxon>
        <taxon>Ranunculales</taxon>
        <taxon>Papaveraceae</taxon>
        <taxon>Papaveroideae</taxon>
        <taxon>Papaver</taxon>
    </lineage>
</organism>
<reference evidence="2 3" key="1">
    <citation type="journal article" date="2018" name="Science">
        <title>The opium poppy genome and morphinan production.</title>
        <authorList>
            <person name="Guo L."/>
            <person name="Winzer T."/>
            <person name="Yang X."/>
            <person name="Li Y."/>
            <person name="Ning Z."/>
            <person name="He Z."/>
            <person name="Teodor R."/>
            <person name="Lu Y."/>
            <person name="Bowser T.A."/>
            <person name="Graham I.A."/>
            <person name="Ye K."/>
        </authorList>
    </citation>
    <scope>NUCLEOTIDE SEQUENCE [LARGE SCALE GENOMIC DNA]</scope>
    <source>
        <strain evidence="3">cv. HN1</strain>
        <tissue evidence="2">Leaves</tissue>
    </source>
</reference>
<dbReference type="InterPro" id="IPR006966">
    <property type="entry name" value="Peroxin-3"/>
</dbReference>
<dbReference type="GO" id="GO:0045046">
    <property type="term" value="P:protein import into peroxisome membrane"/>
    <property type="evidence" value="ECO:0007669"/>
    <property type="project" value="TreeGrafter"/>
</dbReference>
<dbReference type="Gramene" id="RZC74855">
    <property type="protein sequence ID" value="RZC74855"/>
    <property type="gene ID" value="C5167_050335"/>
</dbReference>
<dbReference type="GO" id="GO:0030674">
    <property type="term" value="F:protein-macromolecule adaptor activity"/>
    <property type="evidence" value="ECO:0007669"/>
    <property type="project" value="TreeGrafter"/>
</dbReference>
<evidence type="ECO:0000313" key="2">
    <source>
        <dbReference type="EMBL" id="RZC74855.1"/>
    </source>
</evidence>
<dbReference type="AlphaFoldDB" id="A0A4Y7KSK0"/>